<dbReference type="SMART" id="SM00422">
    <property type="entry name" value="HTH_MERR"/>
    <property type="match status" value="1"/>
</dbReference>
<evidence type="ECO:0000313" key="6">
    <source>
        <dbReference type="EMBL" id="SVC35013.1"/>
    </source>
</evidence>
<proteinExistence type="predicted"/>
<dbReference type="Pfam" id="PF13411">
    <property type="entry name" value="MerR_1"/>
    <property type="match status" value="1"/>
</dbReference>
<dbReference type="InterPro" id="IPR012925">
    <property type="entry name" value="TipAS_dom"/>
</dbReference>
<name>A0A382LFQ7_9ZZZZ</name>
<evidence type="ECO:0000256" key="4">
    <source>
        <dbReference type="ARBA" id="ARBA00023163"/>
    </source>
</evidence>
<keyword evidence="1" id="KW-0805">Transcription regulation</keyword>
<dbReference type="PANTHER" id="PTHR30204">
    <property type="entry name" value="REDOX-CYCLING DRUG-SENSING TRANSCRIPTIONAL ACTIVATOR SOXR"/>
    <property type="match status" value="1"/>
</dbReference>
<dbReference type="Gene3D" id="1.10.490.50">
    <property type="entry name" value="Antibiotic binding domain of TipA-like multidrug resistance regulators"/>
    <property type="match status" value="1"/>
</dbReference>
<keyword evidence="3" id="KW-0010">Activator</keyword>
<evidence type="ECO:0000256" key="3">
    <source>
        <dbReference type="ARBA" id="ARBA00023159"/>
    </source>
</evidence>
<gene>
    <name evidence="6" type="ORF">METZ01_LOCUS287867</name>
</gene>
<dbReference type="EMBL" id="UINC01086493">
    <property type="protein sequence ID" value="SVC35013.1"/>
    <property type="molecule type" value="Genomic_DNA"/>
</dbReference>
<evidence type="ECO:0000256" key="1">
    <source>
        <dbReference type="ARBA" id="ARBA00023015"/>
    </source>
</evidence>
<dbReference type="GO" id="GO:0003677">
    <property type="term" value="F:DNA binding"/>
    <property type="evidence" value="ECO:0007669"/>
    <property type="project" value="UniProtKB-KW"/>
</dbReference>
<dbReference type="InterPro" id="IPR036244">
    <property type="entry name" value="TipA-like_antibiotic-bd"/>
</dbReference>
<dbReference type="Gene3D" id="1.10.1660.10">
    <property type="match status" value="1"/>
</dbReference>
<dbReference type="InterPro" id="IPR000551">
    <property type="entry name" value="MerR-type_HTH_dom"/>
</dbReference>
<organism evidence="6">
    <name type="scientific">marine metagenome</name>
    <dbReference type="NCBI Taxonomy" id="408172"/>
    <lineage>
        <taxon>unclassified sequences</taxon>
        <taxon>metagenomes</taxon>
        <taxon>ecological metagenomes</taxon>
    </lineage>
</organism>
<reference evidence="6" key="1">
    <citation type="submission" date="2018-05" db="EMBL/GenBank/DDBJ databases">
        <authorList>
            <person name="Lanie J.A."/>
            <person name="Ng W.-L."/>
            <person name="Kazmierczak K.M."/>
            <person name="Andrzejewski T.M."/>
            <person name="Davidsen T.M."/>
            <person name="Wayne K.J."/>
            <person name="Tettelin H."/>
            <person name="Glass J.I."/>
            <person name="Rusch D."/>
            <person name="Podicherti R."/>
            <person name="Tsui H.-C.T."/>
            <person name="Winkler M.E."/>
        </authorList>
    </citation>
    <scope>NUCLEOTIDE SEQUENCE</scope>
</reference>
<dbReference type="CDD" id="cd01106">
    <property type="entry name" value="HTH_TipAL-Mta"/>
    <property type="match status" value="1"/>
</dbReference>
<keyword evidence="4" id="KW-0804">Transcription</keyword>
<evidence type="ECO:0000259" key="5">
    <source>
        <dbReference type="PROSITE" id="PS50937"/>
    </source>
</evidence>
<evidence type="ECO:0000256" key="2">
    <source>
        <dbReference type="ARBA" id="ARBA00023125"/>
    </source>
</evidence>
<sequence length="258" mass="29103">MTTQTEATLLTVSQVAKIAHVTVRALHHYDQRGLLVPSERSAAGYRLYSDRDLECLQQILVLRQLDFSLEAIGPLIDATAYDRKQALEAQRELLLAQRGRTNAIIRGVDAALSVLNGDSPMDKKKMFEGFEEMDASKYDVEAKEKWGETDAYKVSMRRTKAYSKDDWARIKAEEEAIQAGLAELLTSGVSAESDEAVDLAEQHRQHIDRWYYPCSPEMHVGLSDMYTADPRFEEHFEKRAKGLASYVQTAITANALQE</sequence>
<dbReference type="GO" id="GO:0003700">
    <property type="term" value="F:DNA-binding transcription factor activity"/>
    <property type="evidence" value="ECO:0007669"/>
    <property type="project" value="InterPro"/>
</dbReference>
<dbReference type="InterPro" id="IPR009061">
    <property type="entry name" value="DNA-bd_dom_put_sf"/>
</dbReference>
<keyword evidence="2" id="KW-0238">DNA-binding</keyword>
<protein>
    <recommendedName>
        <fullName evidence="5">HTH merR-type domain-containing protein</fullName>
    </recommendedName>
</protein>
<dbReference type="Pfam" id="PF07739">
    <property type="entry name" value="TipAS"/>
    <property type="match status" value="1"/>
</dbReference>
<dbReference type="SUPFAM" id="SSF89082">
    <property type="entry name" value="Antibiotic binding domain of TipA-like multidrug resistance regulators"/>
    <property type="match status" value="1"/>
</dbReference>
<dbReference type="PROSITE" id="PS50937">
    <property type="entry name" value="HTH_MERR_2"/>
    <property type="match status" value="1"/>
</dbReference>
<dbReference type="InterPro" id="IPR047057">
    <property type="entry name" value="MerR_fam"/>
</dbReference>
<feature type="domain" description="HTH merR-type" evidence="5">
    <location>
        <begin position="9"/>
        <end position="78"/>
    </location>
</feature>
<dbReference type="SUPFAM" id="SSF46955">
    <property type="entry name" value="Putative DNA-binding domain"/>
    <property type="match status" value="1"/>
</dbReference>
<dbReference type="AlphaFoldDB" id="A0A382LFQ7"/>
<accession>A0A382LFQ7</accession>
<dbReference type="PANTHER" id="PTHR30204:SF90">
    <property type="entry name" value="HTH-TYPE TRANSCRIPTIONAL ACTIVATOR MTA"/>
    <property type="match status" value="1"/>
</dbReference>